<evidence type="ECO:0000313" key="5">
    <source>
        <dbReference type="Proteomes" id="UP000220340"/>
    </source>
</evidence>
<organism evidence="3 5">
    <name type="scientific">Mycolicibacterium diernhoferi</name>
    <dbReference type="NCBI Taxonomy" id="1801"/>
    <lineage>
        <taxon>Bacteria</taxon>
        <taxon>Bacillati</taxon>
        <taxon>Actinomycetota</taxon>
        <taxon>Actinomycetes</taxon>
        <taxon>Mycobacteriales</taxon>
        <taxon>Mycobacteriaceae</taxon>
        <taxon>Mycolicibacterium</taxon>
    </lineage>
</organism>
<keyword evidence="5" id="KW-1185">Reference proteome</keyword>
<reference evidence="3 5" key="2">
    <citation type="submission" date="2017-10" db="EMBL/GenBank/DDBJ databases">
        <title>The new phylogeny of genus Mycobacterium.</title>
        <authorList>
            <person name="Tortoli E."/>
            <person name="Trovato A."/>
            <person name="Cirillo D.M."/>
        </authorList>
    </citation>
    <scope>NUCLEOTIDE SEQUENCE [LARGE SCALE GENOMIC DNA]</scope>
    <source>
        <strain evidence="3 5">IP141170001</strain>
    </source>
</reference>
<keyword evidence="1" id="KW-0472">Membrane</keyword>
<dbReference type="EMBL" id="PDCR01000059">
    <property type="protein sequence ID" value="PEG51277.1"/>
    <property type="molecule type" value="Genomic_DNA"/>
</dbReference>
<sequence>MVQMAAMVIGAVYLLVGVAGFIPGITTGSDRLDWAGHESGALLLDIFAVSVLHNIAHIAVGIAGLVLARTAGSARAYLLGGGVLSTAIWLYGMLIDHHGPLNVLPVNGSANWLHLGLATTMLGAGLTLGGLSTGSTPE</sequence>
<evidence type="ECO:0000313" key="4">
    <source>
        <dbReference type="Proteomes" id="UP000191039"/>
    </source>
</evidence>
<feature type="transmembrane region" description="Helical" evidence="1">
    <location>
        <begin position="46"/>
        <end position="67"/>
    </location>
</feature>
<dbReference type="EMBL" id="MIJD01000087">
    <property type="protein sequence ID" value="OPE54426.1"/>
    <property type="molecule type" value="Genomic_DNA"/>
</dbReference>
<evidence type="ECO:0000313" key="2">
    <source>
        <dbReference type="EMBL" id="OPE54426.1"/>
    </source>
</evidence>
<evidence type="ECO:0000313" key="3">
    <source>
        <dbReference type="EMBL" id="PEG51277.1"/>
    </source>
</evidence>
<feature type="transmembrane region" description="Helical" evidence="1">
    <location>
        <begin position="74"/>
        <end position="92"/>
    </location>
</feature>
<dbReference type="AlphaFoldDB" id="A0A1Q4HFC8"/>
<dbReference type="Proteomes" id="UP000220340">
    <property type="component" value="Unassembled WGS sequence"/>
</dbReference>
<accession>A0A1Q4HFC8</accession>
<evidence type="ECO:0000256" key="1">
    <source>
        <dbReference type="SAM" id="Phobius"/>
    </source>
</evidence>
<name>A0A1Q4HFC8_9MYCO</name>
<proteinExistence type="predicted"/>
<reference evidence="2 4" key="1">
    <citation type="submission" date="2016-09" db="EMBL/GenBank/DDBJ databases">
        <title>genome sequences of unsequenced Mycobacteria.</title>
        <authorList>
            <person name="Greninger A.L."/>
            <person name="Jerome K.R."/>
            <person name="Mcnair B."/>
            <person name="Wallis C."/>
            <person name="Fang F."/>
        </authorList>
    </citation>
    <scope>NUCLEOTIDE SEQUENCE [LARGE SCALE GENOMIC DNA]</scope>
    <source>
        <strain evidence="2 4">BM1</strain>
    </source>
</reference>
<protein>
    <submittedName>
        <fullName evidence="3">DUF4383 domain-containing protein</fullName>
    </submittedName>
</protein>
<dbReference type="Proteomes" id="UP000191039">
    <property type="component" value="Unassembled WGS sequence"/>
</dbReference>
<comment type="caution">
    <text evidence="3">The sequence shown here is derived from an EMBL/GenBank/DDBJ whole genome shotgun (WGS) entry which is preliminary data.</text>
</comment>
<dbReference type="Pfam" id="PF14325">
    <property type="entry name" value="DUF4383"/>
    <property type="match status" value="1"/>
</dbReference>
<keyword evidence="1" id="KW-1133">Transmembrane helix</keyword>
<feature type="transmembrane region" description="Helical" evidence="1">
    <location>
        <begin position="7"/>
        <end position="26"/>
    </location>
</feature>
<dbReference type="OrthoDB" id="572373at2"/>
<dbReference type="STRING" id="1801.BRW64_12335"/>
<keyword evidence="1" id="KW-0812">Transmembrane</keyword>
<feature type="transmembrane region" description="Helical" evidence="1">
    <location>
        <begin position="112"/>
        <end position="131"/>
    </location>
</feature>
<gene>
    <name evidence="2" type="ORF">BV510_10410</name>
    <name evidence="3" type="ORF">CRI78_27525</name>
</gene>